<gene>
    <name evidence="2" type="ORF">A8C75_12625</name>
</gene>
<dbReference type="RefSeq" id="WP_067382835.1">
    <property type="nucleotide sequence ID" value="NZ_CP015839.1"/>
</dbReference>
<reference evidence="2 3" key="2">
    <citation type="journal article" date="2018" name="Int. J. Syst. Evol. Microbiol.">
        <title>Marinobacterium aestuarii sp. nov., a benzene-degrading marine bacterium isolated from estuary sediment.</title>
        <authorList>
            <person name="Bae S.S."/>
            <person name="Jung J."/>
            <person name="Chung D."/>
            <person name="Baek K."/>
        </authorList>
    </citation>
    <scope>NUCLEOTIDE SEQUENCE [LARGE SCALE GENOMIC DNA]</scope>
    <source>
        <strain evidence="2 3">ST58-10</strain>
    </source>
</reference>
<dbReference type="OrthoDB" id="6088780at2"/>
<dbReference type="Proteomes" id="UP000078070">
    <property type="component" value="Chromosome"/>
</dbReference>
<proteinExistence type="predicted"/>
<evidence type="ECO:0008006" key="4">
    <source>
        <dbReference type="Google" id="ProtNLM"/>
    </source>
</evidence>
<feature type="compositionally biased region" description="Polar residues" evidence="1">
    <location>
        <begin position="10"/>
        <end position="21"/>
    </location>
</feature>
<keyword evidence="3" id="KW-1185">Reference proteome</keyword>
<feature type="region of interest" description="Disordered" evidence="1">
    <location>
        <begin position="1"/>
        <end position="21"/>
    </location>
</feature>
<dbReference type="STRING" id="1821621.A8C75_12625"/>
<dbReference type="EMBL" id="CP015839">
    <property type="protein sequence ID" value="ANG63234.1"/>
    <property type="molecule type" value="Genomic_DNA"/>
</dbReference>
<dbReference type="AlphaFoldDB" id="A0A1A9EYP1"/>
<accession>A0A1A9EYP1</accession>
<dbReference type="Gene3D" id="1.10.10.1150">
    <property type="entry name" value="Coenzyme PQQ synthesis protein D (PqqD)"/>
    <property type="match status" value="1"/>
</dbReference>
<sequence length="138" mass="15354">MSANRIAPDNMTQAQAAVSSPRTVPSLAAGTRLYFDSQHQRWVIKAPHQVVFLDPVSLDVLRACDGERNLARIALCMDALNHRPGRAWLDVVKDVVRHFEARGVLRCRLDAGALVQDQAQRPLQSLAERMLEGRSSTK</sequence>
<evidence type="ECO:0000256" key="1">
    <source>
        <dbReference type="SAM" id="MobiDB-lite"/>
    </source>
</evidence>
<evidence type="ECO:0000313" key="2">
    <source>
        <dbReference type="EMBL" id="ANG63234.1"/>
    </source>
</evidence>
<organism evidence="2 3">
    <name type="scientific">Marinobacterium aestuarii</name>
    <dbReference type="NCBI Taxonomy" id="1821621"/>
    <lineage>
        <taxon>Bacteria</taxon>
        <taxon>Pseudomonadati</taxon>
        <taxon>Pseudomonadota</taxon>
        <taxon>Gammaproteobacteria</taxon>
        <taxon>Oceanospirillales</taxon>
        <taxon>Oceanospirillaceae</taxon>
        <taxon>Marinobacterium</taxon>
    </lineage>
</organism>
<protein>
    <recommendedName>
        <fullName evidence="4">Pyrroloquinoline quinone biosynthesis protein PqqD</fullName>
    </recommendedName>
</protein>
<name>A0A1A9EYP1_9GAMM</name>
<dbReference type="InterPro" id="IPR041881">
    <property type="entry name" value="PqqD_sf"/>
</dbReference>
<evidence type="ECO:0000313" key="3">
    <source>
        <dbReference type="Proteomes" id="UP000078070"/>
    </source>
</evidence>
<reference evidence="3" key="1">
    <citation type="submission" date="2016-05" db="EMBL/GenBank/DDBJ databases">
        <authorList>
            <person name="Baek K."/>
            <person name="Yang S.-J."/>
        </authorList>
    </citation>
    <scope>NUCLEOTIDE SEQUENCE [LARGE SCALE GENOMIC DNA]</scope>
    <source>
        <strain evidence="3">ST58-10</strain>
    </source>
</reference>
<dbReference type="KEGG" id="mars:A8C75_12625"/>